<dbReference type="InterPro" id="IPR017452">
    <property type="entry name" value="GPCR_Rhodpsn_7TM"/>
</dbReference>
<keyword evidence="3 8" id="KW-0812">Transmembrane</keyword>
<keyword evidence="10" id="KW-0675">Receptor</keyword>
<evidence type="ECO:0000256" key="6">
    <source>
        <dbReference type="ARBA" id="ARBA00023136"/>
    </source>
</evidence>
<accession>L5MCE7</accession>
<keyword evidence="5 8" id="KW-1133">Transmembrane helix</keyword>
<sequence>MALLGNSTILHLVQTNLSLHQPMYYFLAILAVTDLDLCISTLPSVLGVLWFDARKMGLVPCVLQQHFLHFFSFMESAVLFVMALDCLVAIRFLLRYASVLTGPHVALAGVVLATQSASITAAPSLHLLNFNYLCVLLFSY</sequence>
<feature type="domain" description="G-protein coupled receptors family 1 profile" evidence="9">
    <location>
        <begin position="5"/>
        <end position="140"/>
    </location>
</feature>
<evidence type="ECO:0000256" key="1">
    <source>
        <dbReference type="ARBA" id="ARBA00004141"/>
    </source>
</evidence>
<keyword evidence="4" id="KW-0552">Olfaction</keyword>
<evidence type="ECO:0000313" key="10">
    <source>
        <dbReference type="EMBL" id="ELK35945.1"/>
    </source>
</evidence>
<evidence type="ECO:0000256" key="8">
    <source>
        <dbReference type="SAM" id="Phobius"/>
    </source>
</evidence>
<dbReference type="AlphaFoldDB" id="L5MCE7"/>
<feature type="transmembrane region" description="Helical" evidence="8">
    <location>
        <begin position="106"/>
        <end position="128"/>
    </location>
</feature>
<dbReference type="GO" id="GO:0005886">
    <property type="term" value="C:plasma membrane"/>
    <property type="evidence" value="ECO:0007669"/>
    <property type="project" value="TreeGrafter"/>
</dbReference>
<dbReference type="InterPro" id="IPR000725">
    <property type="entry name" value="Olfact_rcpt"/>
</dbReference>
<comment type="subcellular location">
    <subcellularLocation>
        <location evidence="1">Membrane</location>
        <topology evidence="1">Multi-pass membrane protein</topology>
    </subcellularLocation>
</comment>
<name>L5MCE7_MYODS</name>
<proteinExistence type="predicted"/>
<dbReference type="PROSITE" id="PS50262">
    <property type="entry name" value="G_PROTEIN_RECEP_F1_2"/>
    <property type="match status" value="1"/>
</dbReference>
<dbReference type="PANTHER" id="PTHR26450:SF76">
    <property type="entry name" value="OLFACTORY RECEPTOR 51B5"/>
    <property type="match status" value="1"/>
</dbReference>
<evidence type="ECO:0000256" key="2">
    <source>
        <dbReference type="ARBA" id="ARBA00022606"/>
    </source>
</evidence>
<organism evidence="10 11">
    <name type="scientific">Myotis davidii</name>
    <name type="common">David's myotis</name>
    <dbReference type="NCBI Taxonomy" id="225400"/>
    <lineage>
        <taxon>Eukaryota</taxon>
        <taxon>Metazoa</taxon>
        <taxon>Chordata</taxon>
        <taxon>Craniata</taxon>
        <taxon>Vertebrata</taxon>
        <taxon>Euteleostomi</taxon>
        <taxon>Mammalia</taxon>
        <taxon>Eutheria</taxon>
        <taxon>Laurasiatheria</taxon>
        <taxon>Chiroptera</taxon>
        <taxon>Yangochiroptera</taxon>
        <taxon>Vespertilionidae</taxon>
        <taxon>Myotis</taxon>
    </lineage>
</organism>
<protein>
    <submittedName>
        <fullName evidence="10">Olfactory receptor 51B6</fullName>
    </submittedName>
</protein>
<evidence type="ECO:0000256" key="7">
    <source>
        <dbReference type="ARBA" id="ARBA00023224"/>
    </source>
</evidence>
<dbReference type="Gene3D" id="1.20.1070.10">
    <property type="entry name" value="Rhodopsin 7-helix transmembrane proteins"/>
    <property type="match status" value="1"/>
</dbReference>
<evidence type="ECO:0000256" key="4">
    <source>
        <dbReference type="ARBA" id="ARBA00022725"/>
    </source>
</evidence>
<keyword evidence="2" id="KW-0716">Sensory transduction</keyword>
<dbReference type="InterPro" id="IPR050402">
    <property type="entry name" value="OR51/52/56-like"/>
</dbReference>
<feature type="transmembrane region" description="Helical" evidence="8">
    <location>
        <begin position="24"/>
        <end position="50"/>
    </location>
</feature>
<dbReference type="EMBL" id="KB102030">
    <property type="protein sequence ID" value="ELK35945.1"/>
    <property type="molecule type" value="Genomic_DNA"/>
</dbReference>
<dbReference type="GO" id="GO:0007186">
    <property type="term" value="P:G protein-coupled receptor signaling pathway"/>
    <property type="evidence" value="ECO:0007669"/>
    <property type="project" value="InterPro"/>
</dbReference>
<dbReference type="GO" id="GO:0004984">
    <property type="term" value="F:olfactory receptor activity"/>
    <property type="evidence" value="ECO:0007669"/>
    <property type="project" value="InterPro"/>
</dbReference>
<reference evidence="11" key="1">
    <citation type="journal article" date="2013" name="Science">
        <title>Comparative analysis of bat genomes provides insight into the evolution of flight and immunity.</title>
        <authorList>
            <person name="Zhang G."/>
            <person name="Cowled C."/>
            <person name="Shi Z."/>
            <person name="Huang Z."/>
            <person name="Bishop-Lilly K.A."/>
            <person name="Fang X."/>
            <person name="Wynne J.W."/>
            <person name="Xiong Z."/>
            <person name="Baker M.L."/>
            <person name="Zhao W."/>
            <person name="Tachedjian M."/>
            <person name="Zhu Y."/>
            <person name="Zhou P."/>
            <person name="Jiang X."/>
            <person name="Ng J."/>
            <person name="Yang L."/>
            <person name="Wu L."/>
            <person name="Xiao J."/>
            <person name="Feng Y."/>
            <person name="Chen Y."/>
            <person name="Sun X."/>
            <person name="Zhang Y."/>
            <person name="Marsh G.A."/>
            <person name="Crameri G."/>
            <person name="Broder C.C."/>
            <person name="Frey K.G."/>
            <person name="Wang L.F."/>
            <person name="Wang J."/>
        </authorList>
    </citation>
    <scope>NUCLEOTIDE SEQUENCE [LARGE SCALE GENOMIC DNA]</scope>
</reference>
<evidence type="ECO:0000256" key="3">
    <source>
        <dbReference type="ARBA" id="ARBA00022692"/>
    </source>
</evidence>
<keyword evidence="11" id="KW-1185">Reference proteome</keyword>
<evidence type="ECO:0000259" key="9">
    <source>
        <dbReference type="PROSITE" id="PS50262"/>
    </source>
</evidence>
<gene>
    <name evidence="10" type="ORF">MDA_GLEAN10001464</name>
</gene>
<evidence type="ECO:0000256" key="5">
    <source>
        <dbReference type="ARBA" id="ARBA00022989"/>
    </source>
</evidence>
<keyword evidence="7" id="KW-0807">Transducer</keyword>
<keyword evidence="6 8" id="KW-0472">Membrane</keyword>
<dbReference type="SUPFAM" id="SSF81321">
    <property type="entry name" value="Family A G protein-coupled receptor-like"/>
    <property type="match status" value="1"/>
</dbReference>
<feature type="transmembrane region" description="Helical" evidence="8">
    <location>
        <begin position="70"/>
        <end position="94"/>
    </location>
</feature>
<evidence type="ECO:0000313" key="11">
    <source>
        <dbReference type="Proteomes" id="UP000010556"/>
    </source>
</evidence>
<dbReference type="Proteomes" id="UP000010556">
    <property type="component" value="Unassembled WGS sequence"/>
</dbReference>
<dbReference type="PANTHER" id="PTHR26450">
    <property type="entry name" value="OLFACTORY RECEPTOR 56B1-RELATED"/>
    <property type="match status" value="1"/>
</dbReference>
<dbReference type="Pfam" id="PF13853">
    <property type="entry name" value="7tm_4"/>
    <property type="match status" value="1"/>
</dbReference>